<keyword evidence="7" id="KW-1185">Reference proteome</keyword>
<dbReference type="GO" id="GO:0009062">
    <property type="term" value="P:fatty acid catabolic process"/>
    <property type="evidence" value="ECO:0007669"/>
    <property type="project" value="InterPro"/>
</dbReference>
<dbReference type="SUPFAM" id="SSF51735">
    <property type="entry name" value="NAD(P)-binding Rossmann-fold domains"/>
    <property type="match status" value="1"/>
</dbReference>
<evidence type="ECO:0000313" key="7">
    <source>
        <dbReference type="Proteomes" id="UP000245768"/>
    </source>
</evidence>
<accession>A0A316YGF2</accession>
<evidence type="ECO:0000256" key="3">
    <source>
        <dbReference type="ARBA" id="ARBA00026117"/>
    </source>
</evidence>
<evidence type="ECO:0000256" key="1">
    <source>
        <dbReference type="ARBA" id="ARBA00022857"/>
    </source>
</evidence>
<sequence length="299" mass="31759">MSDRDPRIFQTPVADSTTVFSKDLFKGKVLFCTGGGSGICYGMVLQMMKHGANAAIVGRKVERLTAAAKQQEKDAGNGTRCIATPGDVRKYADLEAAVAKTMETFGRIDYVICGAAGNFMAPIDGVSPNGFMTVQQIDLQGTYNTVKATINEVKRNHGVYTHVGATLHYTAIPWQAAASAAKAGIDALSQSIAVEYGPFGVRSNVIAPGMMKGTEGADRLTPKGGEEIVESRIPQQRIGDIHDCANAAVYLFSPAASYVSGTKLVVDGGAQHFPGPWLPYPDSQLDPQDLKELITGSKL</sequence>
<dbReference type="Pfam" id="PF13561">
    <property type="entry name" value="adh_short_C2"/>
    <property type="match status" value="1"/>
</dbReference>
<dbReference type="GO" id="GO:0005777">
    <property type="term" value="C:peroxisome"/>
    <property type="evidence" value="ECO:0007669"/>
    <property type="project" value="TreeGrafter"/>
</dbReference>
<dbReference type="InterPro" id="IPR045017">
    <property type="entry name" value="DECR2-like"/>
</dbReference>
<evidence type="ECO:0000256" key="4">
    <source>
        <dbReference type="ARBA" id="ARBA00048009"/>
    </source>
</evidence>
<evidence type="ECO:0000313" key="6">
    <source>
        <dbReference type="EMBL" id="PWN88299.1"/>
    </source>
</evidence>
<dbReference type="InterPro" id="IPR002347">
    <property type="entry name" value="SDR_fam"/>
</dbReference>
<keyword evidence="2" id="KW-0560">Oxidoreductase</keyword>
<dbReference type="InterPro" id="IPR036291">
    <property type="entry name" value="NAD(P)-bd_dom_sf"/>
</dbReference>
<dbReference type="OrthoDB" id="2136131at2759"/>
<dbReference type="PRINTS" id="PR00081">
    <property type="entry name" value="GDHRDH"/>
</dbReference>
<gene>
    <name evidence="6" type="ORF">FA10DRAFT_268500</name>
</gene>
<dbReference type="STRING" id="215250.A0A316YGF2"/>
<evidence type="ECO:0000256" key="2">
    <source>
        <dbReference type="ARBA" id="ARBA00023002"/>
    </source>
</evidence>
<keyword evidence="1" id="KW-0521">NADP</keyword>
<dbReference type="EC" id="1.3.1.124" evidence="3"/>
<dbReference type="PANTHER" id="PTHR43296">
    <property type="entry name" value="PEROXISOMAL 2,4-DIENOYL-COA REDUCTASE"/>
    <property type="match status" value="1"/>
</dbReference>
<dbReference type="InParanoid" id="A0A316YGF2"/>
<dbReference type="GO" id="GO:0008670">
    <property type="term" value="F:2,4-dienoyl-CoA reductase (NADPH) activity"/>
    <property type="evidence" value="ECO:0007669"/>
    <property type="project" value="InterPro"/>
</dbReference>
<dbReference type="GeneID" id="37044272"/>
<dbReference type="EMBL" id="KZ819638">
    <property type="protein sequence ID" value="PWN88299.1"/>
    <property type="molecule type" value="Genomic_DNA"/>
</dbReference>
<dbReference type="CDD" id="cd05369">
    <property type="entry name" value="TER_DECR_SDR_a"/>
    <property type="match status" value="1"/>
</dbReference>
<evidence type="ECO:0000256" key="5">
    <source>
        <dbReference type="ARBA" id="ARBA00048340"/>
    </source>
</evidence>
<organism evidence="6 7">
    <name type="scientific">Acaromyces ingoldii</name>
    <dbReference type="NCBI Taxonomy" id="215250"/>
    <lineage>
        <taxon>Eukaryota</taxon>
        <taxon>Fungi</taxon>
        <taxon>Dikarya</taxon>
        <taxon>Basidiomycota</taxon>
        <taxon>Ustilaginomycotina</taxon>
        <taxon>Exobasidiomycetes</taxon>
        <taxon>Exobasidiales</taxon>
        <taxon>Cryptobasidiaceae</taxon>
        <taxon>Acaromyces</taxon>
    </lineage>
</organism>
<proteinExistence type="predicted"/>
<comment type="catalytic activity">
    <reaction evidence="5">
        <text>a (2E,4Z)-dienoyl-CoA + NADPH + H(+) = a 4,5-saturated-(3E)-enoyl-CoA + NADP(+)</text>
        <dbReference type="Rhea" id="RHEA:61892"/>
        <dbReference type="ChEBI" id="CHEBI:15378"/>
        <dbReference type="ChEBI" id="CHEBI:57783"/>
        <dbReference type="ChEBI" id="CHEBI:58349"/>
        <dbReference type="ChEBI" id="CHEBI:85099"/>
        <dbReference type="ChEBI" id="CHEBI:85493"/>
        <dbReference type="EC" id="1.3.1.124"/>
    </reaction>
</comment>
<dbReference type="Gene3D" id="3.40.50.720">
    <property type="entry name" value="NAD(P)-binding Rossmann-like Domain"/>
    <property type="match status" value="1"/>
</dbReference>
<dbReference type="Proteomes" id="UP000245768">
    <property type="component" value="Unassembled WGS sequence"/>
</dbReference>
<protein>
    <recommendedName>
        <fullName evidence="3">2,4-dienoyl-CoA reductase [(3E)-enoyl-CoA-producing]</fullName>
        <ecNumber evidence="3">1.3.1.124</ecNumber>
    </recommendedName>
</protein>
<dbReference type="PANTHER" id="PTHR43296:SF2">
    <property type="entry name" value="PEROXISOMAL 2,4-DIENOYL-COA REDUCTASE [(3E)-ENOYL-COA-PRODUCING]"/>
    <property type="match status" value="1"/>
</dbReference>
<comment type="catalytic activity">
    <reaction evidence="4">
        <text>a (2E,4E)-dienoyl-CoA + NADPH + H(+) = a 4,5-saturated-(3E)-enoyl-CoA + NADP(+)</text>
        <dbReference type="Rhea" id="RHEA:45912"/>
        <dbReference type="ChEBI" id="CHEBI:15378"/>
        <dbReference type="ChEBI" id="CHEBI:57783"/>
        <dbReference type="ChEBI" id="CHEBI:58349"/>
        <dbReference type="ChEBI" id="CHEBI:85101"/>
        <dbReference type="ChEBI" id="CHEBI:85493"/>
        <dbReference type="EC" id="1.3.1.124"/>
    </reaction>
</comment>
<dbReference type="RefSeq" id="XP_025375497.1">
    <property type="nucleotide sequence ID" value="XM_025522356.1"/>
</dbReference>
<reference evidence="6" key="1">
    <citation type="journal article" date="2018" name="Mol. Biol. Evol.">
        <title>Broad Genomic Sampling Reveals a Smut Pathogenic Ancestry of the Fungal Clade Ustilaginomycotina.</title>
        <authorList>
            <person name="Kijpornyongpan T."/>
            <person name="Mondo S.J."/>
            <person name="Barry K."/>
            <person name="Sandor L."/>
            <person name="Lee J."/>
            <person name="Lipzen A."/>
            <person name="Pangilinan J."/>
            <person name="LaButti K."/>
            <person name="Hainaut M."/>
            <person name="Henrissat B."/>
            <person name="Grigoriev I.V."/>
            <person name="Spatafora J.W."/>
            <person name="Aime M.C."/>
        </authorList>
    </citation>
    <scope>NUCLEOTIDE SEQUENCE [LARGE SCALE GENOMIC DNA]</scope>
    <source>
        <strain evidence="6">MCA 4198</strain>
    </source>
</reference>
<dbReference type="AlphaFoldDB" id="A0A316YGF2"/>
<name>A0A316YGF2_9BASI</name>